<keyword evidence="6" id="KW-1185">Reference proteome</keyword>
<dbReference type="InterPro" id="IPR015421">
    <property type="entry name" value="PyrdxlP-dep_Trfase_major"/>
</dbReference>
<dbReference type="PROSITE" id="PS00868">
    <property type="entry name" value="CYS_MET_METAB_PP"/>
    <property type="match status" value="1"/>
</dbReference>
<dbReference type="GO" id="GO:0019346">
    <property type="term" value="P:transsulfuration"/>
    <property type="evidence" value="ECO:0007669"/>
    <property type="project" value="InterPro"/>
</dbReference>
<accession>A0A4R0XAI8</accession>
<evidence type="ECO:0000256" key="2">
    <source>
        <dbReference type="ARBA" id="ARBA00022898"/>
    </source>
</evidence>
<dbReference type="InterPro" id="IPR015422">
    <property type="entry name" value="PyrdxlP-dep_Trfase_small"/>
</dbReference>
<sequence>MTEKHVYDKMGFMTRAIHLGYDAQEAHGAVNAPVYMTSTYSFDSMAEAEAVFAGESDRYVYGRQHNPTQALLETRLASLEGAEAALVTATGMGAICSTMMTLLQAGDEIISHHTIYSTASSYLDDGLPGLGIGVRKVDLMDAEEFAAALTEKTRLVYFESPVNPSGEVLDVRAIADRARAAGLLVVVDSTFASPALQQPISLGADLVIHSLTKYINGHGDTLGGAVIGSAGLIDRIRTKGMRYMTGASLSPMSCFLVLRGLKTLKIRMRQHGESALQIAKLLEQHAAVSTVCYPFLPSHPQYGLACSQMSAGSGMLSFELKSGFEGATKAIDCLELIGKAVSLGDTESLITHPAALVEARQKIVRTARLARGVSRAMIRLSVGLEDVDDIWADLAGSLDRLV</sequence>
<dbReference type="Gene3D" id="3.40.640.10">
    <property type="entry name" value="Type I PLP-dependent aspartate aminotransferase-like (Major domain)"/>
    <property type="match status" value="1"/>
</dbReference>
<evidence type="ECO:0000313" key="6">
    <source>
        <dbReference type="Proteomes" id="UP000294200"/>
    </source>
</evidence>
<dbReference type="GO" id="GO:0030170">
    <property type="term" value="F:pyridoxal phosphate binding"/>
    <property type="evidence" value="ECO:0007669"/>
    <property type="project" value="InterPro"/>
</dbReference>
<comment type="caution">
    <text evidence="5">The sequence shown here is derived from an EMBL/GenBank/DDBJ whole genome shotgun (WGS) entry which is preliminary data.</text>
</comment>
<dbReference type="EMBL" id="MWML01000076">
    <property type="protein sequence ID" value="TCG07164.1"/>
    <property type="molecule type" value="Genomic_DNA"/>
</dbReference>
<dbReference type="CDD" id="cd00614">
    <property type="entry name" value="CGS_like"/>
    <property type="match status" value="1"/>
</dbReference>
<organism evidence="5 6">
    <name type="scientific">Paraburkholderia steynii</name>
    <dbReference type="NCBI Taxonomy" id="1245441"/>
    <lineage>
        <taxon>Bacteria</taxon>
        <taxon>Pseudomonadati</taxon>
        <taxon>Pseudomonadota</taxon>
        <taxon>Betaproteobacteria</taxon>
        <taxon>Burkholderiales</taxon>
        <taxon>Burkholderiaceae</taxon>
        <taxon>Paraburkholderia</taxon>
    </lineage>
</organism>
<comment type="similarity">
    <text evidence="4">Belongs to the trans-sulfuration enzymes family.</text>
</comment>
<dbReference type="AlphaFoldDB" id="A0A4R0XAI8"/>
<dbReference type="PANTHER" id="PTHR11808">
    <property type="entry name" value="TRANS-SULFURATION ENZYME FAMILY MEMBER"/>
    <property type="match status" value="1"/>
</dbReference>
<dbReference type="Gene3D" id="3.90.1150.10">
    <property type="entry name" value="Aspartate Aminotransferase, domain 1"/>
    <property type="match status" value="1"/>
</dbReference>
<evidence type="ECO:0000313" key="5">
    <source>
        <dbReference type="EMBL" id="TCG07164.1"/>
    </source>
</evidence>
<evidence type="ECO:0000256" key="3">
    <source>
        <dbReference type="PIRSR" id="PIRSR001434-2"/>
    </source>
</evidence>
<name>A0A4R0XAI8_9BURK</name>
<dbReference type="FunFam" id="3.40.640.10:FF:000046">
    <property type="entry name" value="Cystathionine gamma-lyase"/>
    <property type="match status" value="1"/>
</dbReference>
<dbReference type="InterPro" id="IPR015424">
    <property type="entry name" value="PyrdxlP-dep_Trfase"/>
</dbReference>
<protein>
    <submittedName>
        <fullName evidence="5">Methionine gamma-lyase</fullName>
    </submittedName>
</protein>
<dbReference type="PIRSF" id="PIRSF001434">
    <property type="entry name" value="CGS"/>
    <property type="match status" value="1"/>
</dbReference>
<keyword evidence="5" id="KW-0456">Lyase</keyword>
<dbReference type="InterPro" id="IPR000277">
    <property type="entry name" value="Cys/Met-Metab_PyrdxlP-dep_enz"/>
</dbReference>
<dbReference type="InterPro" id="IPR054542">
    <property type="entry name" value="Cys_met_metab_PP"/>
</dbReference>
<dbReference type="PANTHER" id="PTHR11808:SF80">
    <property type="entry name" value="CYSTATHIONINE GAMMA-LYASE"/>
    <property type="match status" value="1"/>
</dbReference>
<evidence type="ECO:0000256" key="1">
    <source>
        <dbReference type="ARBA" id="ARBA00001933"/>
    </source>
</evidence>
<dbReference type="GO" id="GO:0016846">
    <property type="term" value="F:carbon-sulfur lyase activity"/>
    <property type="evidence" value="ECO:0007669"/>
    <property type="project" value="TreeGrafter"/>
</dbReference>
<dbReference type="Pfam" id="PF01053">
    <property type="entry name" value="Cys_Met_Meta_PP"/>
    <property type="match status" value="1"/>
</dbReference>
<keyword evidence="2 3" id="KW-0663">Pyridoxal phosphate</keyword>
<reference evidence="5 6" key="1">
    <citation type="submission" date="2017-02" db="EMBL/GenBank/DDBJ databases">
        <title>Paraburkholderia sophoroidis sp. nov. and Paraburkholderia steynii sp. nov. rhizobial symbionts of the fynbos legume Hypocalyptus sophoroides.</title>
        <authorList>
            <person name="Steenkamp E.T."/>
            <person name="Beukes C.W."/>
            <person name="Van Zyl E."/>
            <person name="Avontuur J."/>
            <person name="Chan W.Y."/>
            <person name="Hassen A."/>
            <person name="Palmer M."/>
            <person name="Mthombeni L."/>
            <person name="Phalane F."/>
            <person name="Sereme K."/>
            <person name="Venter S.N."/>
        </authorList>
    </citation>
    <scope>NUCLEOTIDE SEQUENCE [LARGE SCALE GENOMIC DNA]</scope>
    <source>
        <strain evidence="5 6">HC1.1ba</strain>
    </source>
</reference>
<comment type="cofactor">
    <cofactor evidence="1 4">
        <name>pyridoxal 5'-phosphate</name>
        <dbReference type="ChEBI" id="CHEBI:597326"/>
    </cofactor>
</comment>
<dbReference type="GO" id="GO:0005737">
    <property type="term" value="C:cytoplasm"/>
    <property type="evidence" value="ECO:0007669"/>
    <property type="project" value="TreeGrafter"/>
</dbReference>
<dbReference type="SUPFAM" id="SSF53383">
    <property type="entry name" value="PLP-dependent transferases"/>
    <property type="match status" value="1"/>
</dbReference>
<proteinExistence type="inferred from homology"/>
<feature type="modified residue" description="N6-(pyridoxal phosphate)lysine" evidence="3">
    <location>
        <position position="213"/>
    </location>
</feature>
<evidence type="ECO:0000256" key="4">
    <source>
        <dbReference type="RuleBase" id="RU362118"/>
    </source>
</evidence>
<gene>
    <name evidence="5" type="ORF">BZM27_21285</name>
</gene>
<dbReference type="Proteomes" id="UP000294200">
    <property type="component" value="Unassembled WGS sequence"/>
</dbReference>